<dbReference type="PANTHER" id="PTHR43299:SF1">
    <property type="entry name" value="UPF0718 PROTEIN YRAQ"/>
    <property type="match status" value="1"/>
</dbReference>
<dbReference type="GO" id="GO:0005886">
    <property type="term" value="C:plasma membrane"/>
    <property type="evidence" value="ECO:0007669"/>
    <property type="project" value="UniProtKB-SubCell"/>
</dbReference>
<evidence type="ECO:0000256" key="4">
    <source>
        <dbReference type="ARBA" id="ARBA00022692"/>
    </source>
</evidence>
<dbReference type="EMBL" id="PFSK01000026">
    <property type="protein sequence ID" value="PJC22689.1"/>
    <property type="molecule type" value="Genomic_DNA"/>
</dbReference>
<keyword evidence="6 7" id="KW-0472">Membrane</keyword>
<comment type="subcellular location">
    <subcellularLocation>
        <location evidence="1">Cell membrane</location>
        <topology evidence="1">Multi-pass membrane protein</topology>
    </subcellularLocation>
</comment>
<feature type="transmembrane region" description="Helical" evidence="7">
    <location>
        <begin position="96"/>
        <end position="118"/>
    </location>
</feature>
<dbReference type="AlphaFoldDB" id="A0A2M8EIW1"/>
<organism evidence="8 9">
    <name type="scientific">candidate division WWE3 bacterium CG_4_9_14_0_2_um_filter_48_10</name>
    <dbReference type="NCBI Taxonomy" id="1975078"/>
    <lineage>
        <taxon>Bacteria</taxon>
        <taxon>Katanobacteria</taxon>
    </lineage>
</organism>
<name>A0A2M8EIW1_UNCKA</name>
<evidence type="ECO:0000313" key="9">
    <source>
        <dbReference type="Proteomes" id="UP000228781"/>
    </source>
</evidence>
<accession>A0A2M8EIW1</accession>
<feature type="transmembrane region" description="Helical" evidence="7">
    <location>
        <begin position="62"/>
        <end position="84"/>
    </location>
</feature>
<keyword evidence="5 7" id="KW-1133">Transmembrane helix</keyword>
<evidence type="ECO:0000256" key="7">
    <source>
        <dbReference type="SAM" id="Phobius"/>
    </source>
</evidence>
<comment type="similarity">
    <text evidence="2">Belongs to the UPF0718 family.</text>
</comment>
<feature type="transmembrane region" description="Helical" evidence="7">
    <location>
        <begin position="21"/>
        <end position="42"/>
    </location>
</feature>
<evidence type="ECO:0000256" key="6">
    <source>
        <dbReference type="ARBA" id="ARBA00023136"/>
    </source>
</evidence>
<comment type="caution">
    <text evidence="8">The sequence shown here is derived from an EMBL/GenBank/DDBJ whole genome shotgun (WGS) entry which is preliminary data.</text>
</comment>
<keyword evidence="4 7" id="KW-0812">Transmembrane</keyword>
<evidence type="ECO:0000313" key="8">
    <source>
        <dbReference type="EMBL" id="PJC22689.1"/>
    </source>
</evidence>
<gene>
    <name evidence="8" type="ORF">CO059_02020</name>
</gene>
<protein>
    <submittedName>
        <fullName evidence="8">Permease</fullName>
    </submittedName>
</protein>
<evidence type="ECO:0000256" key="2">
    <source>
        <dbReference type="ARBA" id="ARBA00006386"/>
    </source>
</evidence>
<sequence>MTQDLILEAISGGFYTLFDYLRAHVLTCLVPAFFIAGAISALLPKEKVTKYLGRDVPKYKAYPLSVIAGLLLAVCSCTILPLFAGIKKKGAGIGPAIAFLYTAPATNILAIVFTGSVIGWDFALSRIVLSITFAIVIGLLISKMFKEEGVEDKKLVSELIREEEGLDGIGKA</sequence>
<proteinExistence type="inferred from homology"/>
<dbReference type="InterPro" id="IPR005524">
    <property type="entry name" value="DUF318"/>
</dbReference>
<keyword evidence="3" id="KW-1003">Cell membrane</keyword>
<dbReference type="Proteomes" id="UP000228781">
    <property type="component" value="Unassembled WGS sequence"/>
</dbReference>
<dbReference type="PANTHER" id="PTHR43299">
    <property type="entry name" value="UPF0718 PROTEIN YRAQ"/>
    <property type="match status" value="1"/>
</dbReference>
<evidence type="ECO:0000256" key="5">
    <source>
        <dbReference type="ARBA" id="ARBA00022989"/>
    </source>
</evidence>
<evidence type="ECO:0000256" key="3">
    <source>
        <dbReference type="ARBA" id="ARBA00022475"/>
    </source>
</evidence>
<evidence type="ECO:0000256" key="1">
    <source>
        <dbReference type="ARBA" id="ARBA00004651"/>
    </source>
</evidence>
<feature type="non-terminal residue" evidence="8">
    <location>
        <position position="172"/>
    </location>
</feature>
<reference evidence="9" key="1">
    <citation type="submission" date="2017-09" db="EMBL/GenBank/DDBJ databases">
        <title>Depth-based differentiation of microbial function through sediment-hosted aquifers and enrichment of novel symbionts in the deep terrestrial subsurface.</title>
        <authorList>
            <person name="Probst A.J."/>
            <person name="Ladd B."/>
            <person name="Jarett J.K."/>
            <person name="Geller-Mcgrath D.E."/>
            <person name="Sieber C.M.K."/>
            <person name="Emerson J.B."/>
            <person name="Anantharaman K."/>
            <person name="Thomas B.C."/>
            <person name="Malmstrom R."/>
            <person name="Stieglmeier M."/>
            <person name="Klingl A."/>
            <person name="Woyke T."/>
            <person name="Ryan C.M."/>
            <person name="Banfield J.F."/>
        </authorList>
    </citation>
    <scope>NUCLEOTIDE SEQUENCE [LARGE SCALE GENOMIC DNA]</scope>
</reference>
<dbReference type="Pfam" id="PF03773">
    <property type="entry name" value="ArsP_1"/>
    <property type="match status" value="1"/>
</dbReference>
<feature type="transmembrane region" description="Helical" evidence="7">
    <location>
        <begin position="124"/>
        <end position="145"/>
    </location>
</feature>